<accession>A0ABZ0GJM7</accession>
<dbReference type="SUPFAM" id="SSF82771">
    <property type="entry name" value="GIY-YIG endonuclease"/>
    <property type="match status" value="1"/>
</dbReference>
<comment type="similarity">
    <text evidence="1">Belongs to the UPF0213 family.</text>
</comment>
<dbReference type="Gene3D" id="3.40.1440.10">
    <property type="entry name" value="GIY-YIG endonuclease"/>
    <property type="match status" value="1"/>
</dbReference>
<dbReference type="InterPro" id="IPR000305">
    <property type="entry name" value="GIY-YIG_endonuc"/>
</dbReference>
<dbReference type="Pfam" id="PF01541">
    <property type="entry name" value="GIY-YIG"/>
    <property type="match status" value="1"/>
</dbReference>
<protein>
    <submittedName>
        <fullName evidence="3">GIY-YIG nuclease family protein</fullName>
    </submittedName>
</protein>
<sequence>MTNAWFVYLVRCADDSLYCGISTDVERRVGEHNSASIKSAKYTRNRLPVTLVYFEECDDRSHASKREWAIKQLTRKKKLELITAG</sequence>
<reference evidence="3 4" key="1">
    <citation type="submission" date="2023-09" db="EMBL/GenBank/DDBJ databases">
        <authorList>
            <person name="Qi X."/>
        </authorList>
    </citation>
    <scope>NUCLEOTIDE SEQUENCE [LARGE SCALE GENOMIC DNA]</scope>
    <source>
        <strain evidence="3 4">S1-1</strain>
    </source>
</reference>
<feature type="domain" description="GIY-YIG" evidence="2">
    <location>
        <begin position="3"/>
        <end position="81"/>
    </location>
</feature>
<dbReference type="PROSITE" id="PS50164">
    <property type="entry name" value="GIY_YIG"/>
    <property type="match status" value="1"/>
</dbReference>
<evidence type="ECO:0000256" key="1">
    <source>
        <dbReference type="ARBA" id="ARBA00007435"/>
    </source>
</evidence>
<evidence type="ECO:0000313" key="3">
    <source>
        <dbReference type="EMBL" id="WOH35723.1"/>
    </source>
</evidence>
<dbReference type="InterPro" id="IPR050190">
    <property type="entry name" value="UPF0213_domain"/>
</dbReference>
<gene>
    <name evidence="3" type="ORF">RI844_10045</name>
</gene>
<dbReference type="Proteomes" id="UP001301442">
    <property type="component" value="Chromosome"/>
</dbReference>
<dbReference type="InterPro" id="IPR035901">
    <property type="entry name" value="GIY-YIG_endonuc_sf"/>
</dbReference>
<proteinExistence type="inferred from homology"/>
<dbReference type="PANTHER" id="PTHR34477:SF1">
    <property type="entry name" value="UPF0213 PROTEIN YHBQ"/>
    <property type="match status" value="1"/>
</dbReference>
<dbReference type="PANTHER" id="PTHR34477">
    <property type="entry name" value="UPF0213 PROTEIN YHBQ"/>
    <property type="match status" value="1"/>
</dbReference>
<dbReference type="EMBL" id="CP136600">
    <property type="protein sequence ID" value="WOH35723.1"/>
    <property type="molecule type" value="Genomic_DNA"/>
</dbReference>
<dbReference type="RefSeq" id="WP_348394539.1">
    <property type="nucleotide sequence ID" value="NZ_CP136600.1"/>
</dbReference>
<organism evidence="3 4">
    <name type="scientific">Thalassotalea fonticola</name>
    <dbReference type="NCBI Taxonomy" id="3065649"/>
    <lineage>
        <taxon>Bacteria</taxon>
        <taxon>Pseudomonadati</taxon>
        <taxon>Pseudomonadota</taxon>
        <taxon>Gammaproteobacteria</taxon>
        <taxon>Alteromonadales</taxon>
        <taxon>Colwelliaceae</taxon>
        <taxon>Thalassotalea</taxon>
    </lineage>
</organism>
<evidence type="ECO:0000259" key="2">
    <source>
        <dbReference type="PROSITE" id="PS50164"/>
    </source>
</evidence>
<dbReference type="CDD" id="cd10456">
    <property type="entry name" value="GIY-YIG_UPF0213"/>
    <property type="match status" value="1"/>
</dbReference>
<evidence type="ECO:0000313" key="4">
    <source>
        <dbReference type="Proteomes" id="UP001301442"/>
    </source>
</evidence>
<keyword evidence="4" id="KW-1185">Reference proteome</keyword>
<name>A0ABZ0GJM7_9GAMM</name>